<proteinExistence type="predicted"/>
<protein>
    <submittedName>
        <fullName evidence="8">Transcription factor PCF2</fullName>
    </submittedName>
</protein>
<dbReference type="GO" id="GO:0005634">
    <property type="term" value="C:nucleus"/>
    <property type="evidence" value="ECO:0007669"/>
    <property type="project" value="UniProtKB-SubCell"/>
</dbReference>
<comment type="subcellular location">
    <subcellularLocation>
        <location evidence="1">Nucleus</location>
    </subcellularLocation>
</comment>
<evidence type="ECO:0000313" key="9">
    <source>
        <dbReference type="Proteomes" id="UP000797356"/>
    </source>
</evidence>
<evidence type="ECO:0000256" key="1">
    <source>
        <dbReference type="ARBA" id="ARBA00004123"/>
    </source>
</evidence>
<gene>
    <name evidence="8" type="ORF">COCNU_08G006280</name>
</gene>
<evidence type="ECO:0000256" key="5">
    <source>
        <dbReference type="ARBA" id="ARBA00023242"/>
    </source>
</evidence>
<dbReference type="GO" id="GO:0043565">
    <property type="term" value="F:sequence-specific DNA binding"/>
    <property type="evidence" value="ECO:0007669"/>
    <property type="project" value="TreeGrafter"/>
</dbReference>
<comment type="caution">
    <text evidence="8">The sequence shown here is derived from an EMBL/GenBank/DDBJ whole genome shotgun (WGS) entry which is preliminary data.</text>
</comment>
<keyword evidence="3" id="KW-0238">DNA-binding</keyword>
<keyword evidence="2" id="KW-0805">Transcription regulation</keyword>
<dbReference type="EMBL" id="CM017879">
    <property type="protein sequence ID" value="KAG1359182.1"/>
    <property type="molecule type" value="Genomic_DNA"/>
</dbReference>
<dbReference type="PROSITE" id="PS51369">
    <property type="entry name" value="TCP"/>
    <property type="match status" value="1"/>
</dbReference>
<accession>A0A8K0IID0</accession>
<evidence type="ECO:0000256" key="6">
    <source>
        <dbReference type="SAM" id="MobiDB-lite"/>
    </source>
</evidence>
<evidence type="ECO:0000313" key="8">
    <source>
        <dbReference type="EMBL" id="KAG1359182.1"/>
    </source>
</evidence>
<keyword evidence="4" id="KW-0804">Transcription</keyword>
<keyword evidence="5" id="KW-0539">Nucleus</keyword>
<evidence type="ECO:0000256" key="4">
    <source>
        <dbReference type="ARBA" id="ARBA00023163"/>
    </source>
</evidence>
<dbReference type="GO" id="GO:0003700">
    <property type="term" value="F:DNA-binding transcription factor activity"/>
    <property type="evidence" value="ECO:0007669"/>
    <property type="project" value="InterPro"/>
</dbReference>
<feature type="region of interest" description="Disordered" evidence="6">
    <location>
        <begin position="281"/>
        <end position="342"/>
    </location>
</feature>
<dbReference type="InterPro" id="IPR005333">
    <property type="entry name" value="Transcription_factor_TCP"/>
</dbReference>
<evidence type="ECO:0000259" key="7">
    <source>
        <dbReference type="PROSITE" id="PS51369"/>
    </source>
</evidence>
<dbReference type="Proteomes" id="UP000797356">
    <property type="component" value="Chromosome 8"/>
</dbReference>
<dbReference type="PANTHER" id="PTHR31072">
    <property type="entry name" value="TRANSCRIPTION FACTOR TCP4-RELATED"/>
    <property type="match status" value="1"/>
</dbReference>
<dbReference type="PANTHER" id="PTHR31072:SF1">
    <property type="entry name" value="TRANSCRIPTION FACTOR TCP9"/>
    <property type="match status" value="1"/>
</dbReference>
<dbReference type="OrthoDB" id="1911901at2759"/>
<feature type="region of interest" description="Disordered" evidence="6">
    <location>
        <begin position="115"/>
        <end position="151"/>
    </location>
</feature>
<name>A0A8K0IID0_COCNU</name>
<organism evidence="8 9">
    <name type="scientific">Cocos nucifera</name>
    <name type="common">Coconut palm</name>
    <dbReference type="NCBI Taxonomy" id="13894"/>
    <lineage>
        <taxon>Eukaryota</taxon>
        <taxon>Viridiplantae</taxon>
        <taxon>Streptophyta</taxon>
        <taxon>Embryophyta</taxon>
        <taxon>Tracheophyta</taxon>
        <taxon>Spermatophyta</taxon>
        <taxon>Magnoliopsida</taxon>
        <taxon>Liliopsida</taxon>
        <taxon>Arecaceae</taxon>
        <taxon>Arecoideae</taxon>
        <taxon>Cocoseae</taxon>
        <taxon>Attaleinae</taxon>
        <taxon>Cocos</taxon>
    </lineage>
</organism>
<reference evidence="8" key="1">
    <citation type="journal article" date="2017" name="Gigascience">
        <title>The genome draft of coconut (Cocos nucifera).</title>
        <authorList>
            <person name="Xiao Y."/>
            <person name="Xu P."/>
            <person name="Fan H."/>
            <person name="Baudouin L."/>
            <person name="Xia W."/>
            <person name="Bocs S."/>
            <person name="Xu J."/>
            <person name="Li Q."/>
            <person name="Guo A."/>
            <person name="Zhou L."/>
            <person name="Li J."/>
            <person name="Wu Y."/>
            <person name="Ma Z."/>
            <person name="Armero A."/>
            <person name="Issali A.E."/>
            <person name="Liu N."/>
            <person name="Peng M."/>
            <person name="Yang Y."/>
        </authorList>
    </citation>
    <scope>NUCLEOTIDE SEQUENCE</scope>
    <source>
        <tissue evidence="8">Spear leaf of Hainan Tall coconut</tissue>
    </source>
</reference>
<evidence type="ECO:0000256" key="3">
    <source>
        <dbReference type="ARBA" id="ARBA00023125"/>
    </source>
</evidence>
<dbReference type="InterPro" id="IPR017887">
    <property type="entry name" value="TF_TCP_subgr"/>
</dbReference>
<dbReference type="AlphaFoldDB" id="A0A8K0IID0"/>
<feature type="compositionally biased region" description="Basic and acidic residues" evidence="6">
    <location>
        <begin position="314"/>
        <end position="324"/>
    </location>
</feature>
<evidence type="ECO:0000256" key="2">
    <source>
        <dbReference type="ARBA" id="ARBA00023015"/>
    </source>
</evidence>
<dbReference type="Pfam" id="PF03634">
    <property type="entry name" value="TCP"/>
    <property type="match status" value="1"/>
</dbReference>
<feature type="domain" description="TCP" evidence="7">
    <location>
        <begin position="41"/>
        <end position="95"/>
    </location>
</feature>
<feature type="compositionally biased region" description="Polar residues" evidence="6">
    <location>
        <begin position="119"/>
        <end position="129"/>
    </location>
</feature>
<sequence>MGGGGGGGVAMPVHHRLIVPKPEPMEFMGALPFLRRPAGRSKDRHTKVEGRGRRIRMPAACAARIFQLTRELGHKSDGETIRWLLQHAEPAIIAATGTGTVPAIATTVDGTLKIPTDAPSVSGNTTSATDGAGGEESAAKRRKKLQPTRAAAHSGGGVAAVPYYPIAAADPLLQGGGAISISTGLAPIASSGAAPPGLAPMWAVGNTVGGRVIPPGALWMLPPSSAIAAGPSTQQPQIWTFPTPPQIINLAGTGPVPAVFPAGLNLATTVDAQLQVADGSAAVDKRGEDGASAADETGKTQELQLMGESVESQHGQEAEEQRQETEEEEKDEEPPSESSPED</sequence>
<reference evidence="8" key="2">
    <citation type="submission" date="2019-07" db="EMBL/GenBank/DDBJ databases">
        <authorList>
            <person name="Yang Y."/>
            <person name="Bocs S."/>
            <person name="Baudouin L."/>
        </authorList>
    </citation>
    <scope>NUCLEOTIDE SEQUENCE</scope>
    <source>
        <tissue evidence="8">Spear leaf of Hainan Tall coconut</tissue>
    </source>
</reference>
<feature type="compositionally biased region" description="Acidic residues" evidence="6">
    <location>
        <begin position="325"/>
        <end position="342"/>
    </location>
</feature>
<keyword evidence="9" id="KW-1185">Reference proteome</keyword>